<comment type="caution">
    <text evidence="7">The sequence shown here is derived from an EMBL/GenBank/DDBJ whole genome shotgun (WGS) entry which is preliminary data.</text>
</comment>
<organism evidence="7 8">
    <name type="scientific">Acanthoscelides obtectus</name>
    <name type="common">Bean weevil</name>
    <name type="synonym">Bruchus obtectus</name>
    <dbReference type="NCBI Taxonomy" id="200917"/>
    <lineage>
        <taxon>Eukaryota</taxon>
        <taxon>Metazoa</taxon>
        <taxon>Ecdysozoa</taxon>
        <taxon>Arthropoda</taxon>
        <taxon>Hexapoda</taxon>
        <taxon>Insecta</taxon>
        <taxon>Pterygota</taxon>
        <taxon>Neoptera</taxon>
        <taxon>Endopterygota</taxon>
        <taxon>Coleoptera</taxon>
        <taxon>Polyphaga</taxon>
        <taxon>Cucujiformia</taxon>
        <taxon>Chrysomeloidea</taxon>
        <taxon>Chrysomelidae</taxon>
        <taxon>Bruchinae</taxon>
        <taxon>Bruchini</taxon>
        <taxon>Acanthoscelides</taxon>
    </lineage>
</organism>
<dbReference type="PANTHER" id="PTHR24373">
    <property type="entry name" value="SLIT RELATED LEUCINE-RICH REPEAT NEURONAL PROTEIN"/>
    <property type="match status" value="1"/>
</dbReference>
<evidence type="ECO:0000256" key="3">
    <source>
        <dbReference type="ARBA" id="ARBA00022737"/>
    </source>
</evidence>
<feature type="compositionally biased region" description="Basic residues" evidence="4">
    <location>
        <begin position="636"/>
        <end position="648"/>
    </location>
</feature>
<dbReference type="Pfam" id="PF13855">
    <property type="entry name" value="LRR_8"/>
    <property type="match status" value="3"/>
</dbReference>
<keyword evidence="2 6" id="KW-0732">Signal</keyword>
<dbReference type="Pfam" id="PF13306">
    <property type="entry name" value="LRR_5"/>
    <property type="match status" value="1"/>
</dbReference>
<feature type="chain" id="PRO_5040410824" evidence="6">
    <location>
        <begin position="23"/>
        <end position="683"/>
    </location>
</feature>
<gene>
    <name evidence="7" type="ORF">ACAOBT_LOCUS11111</name>
</gene>
<reference evidence="7" key="1">
    <citation type="submission" date="2022-03" db="EMBL/GenBank/DDBJ databases">
        <authorList>
            <person name="Sayadi A."/>
        </authorList>
    </citation>
    <scope>NUCLEOTIDE SEQUENCE</scope>
</reference>
<proteinExistence type="predicted"/>
<evidence type="ECO:0000256" key="2">
    <source>
        <dbReference type="ARBA" id="ARBA00022729"/>
    </source>
</evidence>
<dbReference type="PANTHER" id="PTHR24373:SF275">
    <property type="entry name" value="TIR DOMAIN-CONTAINING PROTEIN"/>
    <property type="match status" value="1"/>
</dbReference>
<keyword evidence="1" id="KW-0433">Leucine-rich repeat</keyword>
<dbReference type="SMART" id="SM00369">
    <property type="entry name" value="LRR_TYP"/>
    <property type="match status" value="10"/>
</dbReference>
<feature type="signal peptide" evidence="6">
    <location>
        <begin position="1"/>
        <end position="22"/>
    </location>
</feature>
<dbReference type="InterPro" id="IPR001611">
    <property type="entry name" value="Leu-rich_rpt"/>
</dbReference>
<evidence type="ECO:0000313" key="8">
    <source>
        <dbReference type="Proteomes" id="UP001152888"/>
    </source>
</evidence>
<name>A0A9P0PCM3_ACAOB</name>
<sequence length="683" mass="78471">MKLQKMLGMWCILPNLIMSLVGYEIADKCPVMCQCDSVITNCRGNELSRLPPEINPEVVSLDLSFNEFQRFPTELTMYRELKYLNMSHNRISTLSHSVFYGMSQLERFDLSHNYFCDWKDLHTQAFTHLTSLGYLDLSHNALRSIPQFSKHFENSTLEILKLNNCSMISVPVQIFDHLPRLKELHLKSNPIRILSGTLFVSDSIKFIDFSGCSLEFLLPKLFTRIDSLETLVLSNNTLLRKLECNSDSLLYLDLSNSNLETVPTGSMRKLAILNLRGNSLKALLNNSFVGCPNLVRLNLSLNSISAVEENAFKGLDYLEFLDLSSNKLTVLNEKVFLPVISLVDLSLSHNYINTLDTITSSSLKYLDVSYCEIYTVSRYSLTNLPKLSRLSLARNFISYLPDSWTGDRVTELDVSGCRIKSINNMTFKQMYYLKKLDLSSNRLSHVEPDFFPQNLQLVKLDDNQWRCDCPKLKAMYEELYMNGGRTESLICDSPEEATGLTWRDACAKEWFPDATKKKQLWWYSVAVVISMTCFLIVIIALRKLTSMKEKRLREAEEQRRGVEREAREALQRMQRLHREYREEEDRNAPDPRELQSPPSYTDALLLPRLDSSQGSLAGSMHSVASMGSQGSTAGSKKGRIRRKRRRRRSETESKRQSRATIDDTDSSDVEQQRLPRLPLESDF</sequence>
<dbReference type="InterPro" id="IPR026906">
    <property type="entry name" value="LRR_5"/>
</dbReference>
<dbReference type="OrthoDB" id="1574204at2759"/>
<dbReference type="PRINTS" id="PR00019">
    <property type="entry name" value="LEURICHRPT"/>
</dbReference>
<feature type="region of interest" description="Disordered" evidence="4">
    <location>
        <begin position="615"/>
        <end position="683"/>
    </location>
</feature>
<dbReference type="EMBL" id="CAKOFQ010006825">
    <property type="protein sequence ID" value="CAH1974465.1"/>
    <property type="molecule type" value="Genomic_DNA"/>
</dbReference>
<evidence type="ECO:0000256" key="4">
    <source>
        <dbReference type="SAM" id="MobiDB-lite"/>
    </source>
</evidence>
<evidence type="ECO:0000256" key="6">
    <source>
        <dbReference type="SAM" id="SignalP"/>
    </source>
</evidence>
<dbReference type="AlphaFoldDB" id="A0A9P0PCM3"/>
<keyword evidence="5" id="KW-1133">Transmembrane helix</keyword>
<dbReference type="InterPro" id="IPR032675">
    <property type="entry name" value="LRR_dom_sf"/>
</dbReference>
<evidence type="ECO:0000256" key="1">
    <source>
        <dbReference type="ARBA" id="ARBA00022614"/>
    </source>
</evidence>
<dbReference type="Gene3D" id="3.80.10.10">
    <property type="entry name" value="Ribonuclease Inhibitor"/>
    <property type="match status" value="4"/>
</dbReference>
<dbReference type="InterPro" id="IPR050328">
    <property type="entry name" value="Dev_Immune_Receptor"/>
</dbReference>
<feature type="compositionally biased region" description="Polar residues" evidence="4">
    <location>
        <begin position="625"/>
        <end position="634"/>
    </location>
</feature>
<dbReference type="InterPro" id="IPR003591">
    <property type="entry name" value="Leu-rich_rpt_typical-subtyp"/>
</dbReference>
<dbReference type="SUPFAM" id="SSF52058">
    <property type="entry name" value="L domain-like"/>
    <property type="match status" value="2"/>
</dbReference>
<keyword evidence="3" id="KW-0677">Repeat</keyword>
<evidence type="ECO:0000313" key="7">
    <source>
        <dbReference type="EMBL" id="CAH1974465.1"/>
    </source>
</evidence>
<feature type="transmembrane region" description="Helical" evidence="5">
    <location>
        <begin position="520"/>
        <end position="541"/>
    </location>
</feature>
<dbReference type="Proteomes" id="UP001152888">
    <property type="component" value="Unassembled WGS sequence"/>
</dbReference>
<accession>A0A9P0PCM3</accession>
<keyword evidence="5" id="KW-0472">Membrane</keyword>
<keyword evidence="8" id="KW-1185">Reference proteome</keyword>
<dbReference type="PROSITE" id="PS51450">
    <property type="entry name" value="LRR"/>
    <property type="match status" value="5"/>
</dbReference>
<keyword evidence="5" id="KW-0812">Transmembrane</keyword>
<protein>
    <submittedName>
        <fullName evidence="7">Uncharacterized protein</fullName>
    </submittedName>
</protein>
<feature type="region of interest" description="Disordered" evidence="4">
    <location>
        <begin position="550"/>
        <end position="599"/>
    </location>
</feature>
<feature type="compositionally biased region" description="Basic and acidic residues" evidence="4">
    <location>
        <begin position="550"/>
        <end position="593"/>
    </location>
</feature>
<evidence type="ECO:0000256" key="5">
    <source>
        <dbReference type="SAM" id="Phobius"/>
    </source>
</evidence>